<dbReference type="EMBL" id="JACBZA010000001">
    <property type="protein sequence ID" value="NYH81317.1"/>
    <property type="molecule type" value="Genomic_DNA"/>
</dbReference>
<dbReference type="RefSeq" id="WP_092881172.1">
    <property type="nucleotide sequence ID" value="NZ_FOOI01000002.1"/>
</dbReference>
<dbReference type="InterPro" id="IPR036291">
    <property type="entry name" value="NAD(P)-bd_dom_sf"/>
</dbReference>
<accession>A0ABX2RYT4</accession>
<evidence type="ECO:0000313" key="4">
    <source>
        <dbReference type="EMBL" id="NYH81317.1"/>
    </source>
</evidence>
<dbReference type="PANTHER" id="PTHR43377:SF2">
    <property type="entry name" value="BINDING ROSSMANN FOLD OXIDOREDUCTASE, PUTATIVE (AFU_ORTHOLOGUE AFUA_4G00560)-RELATED"/>
    <property type="match status" value="1"/>
</dbReference>
<evidence type="ECO:0000259" key="3">
    <source>
        <dbReference type="Pfam" id="PF02894"/>
    </source>
</evidence>
<name>A0ABX2RYT4_9ACTN</name>
<feature type="domain" description="Gfo/Idh/MocA-like oxidoreductase C-terminal" evidence="3">
    <location>
        <begin position="152"/>
        <end position="351"/>
    </location>
</feature>
<proteinExistence type="inferred from homology"/>
<reference evidence="4 5" key="1">
    <citation type="submission" date="2020-07" db="EMBL/GenBank/DDBJ databases">
        <title>Sequencing the genomes of 1000 actinobacteria strains.</title>
        <authorList>
            <person name="Klenk H.-P."/>
        </authorList>
    </citation>
    <scope>NUCLEOTIDE SEQUENCE [LARGE SCALE GENOMIC DNA]</scope>
    <source>
        <strain evidence="4 5">DSM 45117</strain>
    </source>
</reference>
<evidence type="ECO:0000313" key="5">
    <source>
        <dbReference type="Proteomes" id="UP000533017"/>
    </source>
</evidence>
<dbReference type="PANTHER" id="PTHR43377">
    <property type="entry name" value="BILIVERDIN REDUCTASE A"/>
    <property type="match status" value="1"/>
</dbReference>
<dbReference type="InterPro" id="IPR000683">
    <property type="entry name" value="Gfo/Idh/MocA-like_OxRdtase_N"/>
</dbReference>
<dbReference type="Gene3D" id="3.30.360.10">
    <property type="entry name" value="Dihydrodipicolinate Reductase, domain 2"/>
    <property type="match status" value="1"/>
</dbReference>
<dbReference type="Pfam" id="PF01408">
    <property type="entry name" value="GFO_IDH_MocA"/>
    <property type="match status" value="1"/>
</dbReference>
<dbReference type="InterPro" id="IPR004104">
    <property type="entry name" value="Gfo/Idh/MocA-like_OxRdtase_C"/>
</dbReference>
<gene>
    <name evidence="4" type="ORF">FHR37_000168</name>
</gene>
<feature type="domain" description="Gfo/Idh/MocA-like oxidoreductase N-terminal" evidence="2">
    <location>
        <begin position="15"/>
        <end position="139"/>
    </location>
</feature>
<dbReference type="Gene3D" id="3.40.50.720">
    <property type="entry name" value="NAD(P)-binding Rossmann-like Domain"/>
    <property type="match status" value="1"/>
</dbReference>
<organism evidence="4 5">
    <name type="scientific">Actinopolymorpha cephalotaxi</name>
    <dbReference type="NCBI Taxonomy" id="504797"/>
    <lineage>
        <taxon>Bacteria</taxon>
        <taxon>Bacillati</taxon>
        <taxon>Actinomycetota</taxon>
        <taxon>Actinomycetes</taxon>
        <taxon>Propionibacteriales</taxon>
        <taxon>Actinopolymorphaceae</taxon>
        <taxon>Actinopolymorpha</taxon>
    </lineage>
</organism>
<dbReference type="SUPFAM" id="SSF51735">
    <property type="entry name" value="NAD(P)-binding Rossmann-fold domains"/>
    <property type="match status" value="1"/>
</dbReference>
<dbReference type="Proteomes" id="UP000533017">
    <property type="component" value="Unassembled WGS sequence"/>
</dbReference>
<sequence length="435" mass="46880">MVTEETLPTTGRPVTIAILGAGNRGSVYSRWVAAHPDRARVVAVAEPRDYQRKTLAELHGVPPERTFSSWTDLVAAGHGGKLADAAVVATQDHDHVEPATQLAEQGYHLLVEKPMAPTEEGCRALLDAVQRTGVMFGVCHVLRYTPYTQLLKEVLDSGRIGDIISIQHLEPVGYWHQAHSYVRGNWRREDESSSMLLAKSCHDIDWIRYVVGAQIDKVSSFGRLSYFTRENQPAGASDRCLDCAVEPGCAYSAKKLYLGMIQRGETGWPLHTITNDITEEGVTKALAEGPYGRCVWACDNDVVDHQVVSMEFAGGATGTFTMVGFAEKGHRRTQIFGTQGTVDCDGEHVTVFDFLTDRTEVLSVPATGHDAGSGHGGGDAGLVDSFTAAVAAGDPSLIRSGGLESLETHLAVFAAERARHAGTVERVDVPSVTAG</sequence>
<protein>
    <submittedName>
        <fullName evidence="4">Dehydrogenase</fullName>
    </submittedName>
</protein>
<evidence type="ECO:0000256" key="1">
    <source>
        <dbReference type="ARBA" id="ARBA00010928"/>
    </source>
</evidence>
<comment type="caution">
    <text evidence="4">The sequence shown here is derived from an EMBL/GenBank/DDBJ whole genome shotgun (WGS) entry which is preliminary data.</text>
</comment>
<dbReference type="InterPro" id="IPR051450">
    <property type="entry name" value="Gfo/Idh/MocA_Oxidoreductases"/>
</dbReference>
<comment type="similarity">
    <text evidence="1">Belongs to the Gfo/Idh/MocA family.</text>
</comment>
<keyword evidence="5" id="KW-1185">Reference proteome</keyword>
<evidence type="ECO:0000259" key="2">
    <source>
        <dbReference type="Pfam" id="PF01408"/>
    </source>
</evidence>
<dbReference type="Pfam" id="PF02894">
    <property type="entry name" value="GFO_IDH_MocA_C"/>
    <property type="match status" value="1"/>
</dbReference>
<dbReference type="SUPFAM" id="SSF55347">
    <property type="entry name" value="Glyceraldehyde-3-phosphate dehydrogenase-like, C-terminal domain"/>
    <property type="match status" value="1"/>
</dbReference>